<evidence type="ECO:0000256" key="2">
    <source>
        <dbReference type="ARBA" id="ARBA00023002"/>
    </source>
</evidence>
<organism evidence="4 5">
    <name type="scientific">Mycobacteroides abscessus</name>
    <dbReference type="NCBI Taxonomy" id="36809"/>
    <lineage>
        <taxon>Bacteria</taxon>
        <taxon>Bacillati</taxon>
        <taxon>Actinomycetota</taxon>
        <taxon>Actinomycetes</taxon>
        <taxon>Mycobacteriales</taxon>
        <taxon>Mycobacteriaceae</taxon>
        <taxon>Mycobacteroides</taxon>
    </lineage>
</organism>
<dbReference type="EMBL" id="CSWP01000010">
    <property type="protein sequence ID" value="CPV67578.1"/>
    <property type="molecule type" value="Genomic_DNA"/>
</dbReference>
<gene>
    <name evidence="4" type="primary">ycdF_1</name>
    <name evidence="4" type="ORF">ERS075579_04220</name>
</gene>
<dbReference type="EC" id="1.1.1.47" evidence="4"/>
<accession>A0A0U0YUS6</accession>
<dbReference type="PANTHER" id="PTHR43943:SF17">
    <property type="entry name" value="3-PHENYLPROPIONATE-DIHYDRODIOL_CINNAMIC ACID-DIHYDRODIOL DEHYDROGENASE"/>
    <property type="match status" value="1"/>
</dbReference>
<evidence type="ECO:0000259" key="3">
    <source>
        <dbReference type="SMART" id="SM00822"/>
    </source>
</evidence>
<comment type="similarity">
    <text evidence="1">Belongs to the short-chain dehydrogenases/reductases (SDR) family.</text>
</comment>
<dbReference type="RefSeq" id="WP_005063069.1">
    <property type="nucleotide sequence ID" value="NZ_CP014951.1"/>
</dbReference>
<evidence type="ECO:0000313" key="5">
    <source>
        <dbReference type="Proteomes" id="UP000045782"/>
    </source>
</evidence>
<dbReference type="Proteomes" id="UP000045782">
    <property type="component" value="Unassembled WGS sequence"/>
</dbReference>
<dbReference type="AlphaFoldDB" id="A0A0U0YUS6"/>
<reference evidence="4 5" key="1">
    <citation type="submission" date="2015-03" db="EMBL/GenBank/DDBJ databases">
        <authorList>
            <person name="Murphy D."/>
        </authorList>
    </citation>
    <scope>NUCLEOTIDE SEQUENCE [LARGE SCALE GENOMIC DNA]</scope>
    <source>
        <strain evidence="4 5">PAP088</strain>
    </source>
</reference>
<evidence type="ECO:0000313" key="4">
    <source>
        <dbReference type="EMBL" id="CPV67578.1"/>
    </source>
</evidence>
<dbReference type="FunFam" id="3.40.50.720:FF:000084">
    <property type="entry name" value="Short-chain dehydrogenase reductase"/>
    <property type="match status" value="1"/>
</dbReference>
<dbReference type="Pfam" id="PF13561">
    <property type="entry name" value="adh_short_C2"/>
    <property type="match status" value="1"/>
</dbReference>
<dbReference type="NCBIfam" id="NF005909">
    <property type="entry name" value="PRK07890.1"/>
    <property type="match status" value="1"/>
</dbReference>
<evidence type="ECO:0000256" key="1">
    <source>
        <dbReference type="ARBA" id="ARBA00006484"/>
    </source>
</evidence>
<protein>
    <submittedName>
        <fullName evidence="4">Putative short-chain dehydrogenase/reductase</fullName>
        <ecNumber evidence="4">1.1.1.47</ecNumber>
    </submittedName>
</protein>
<dbReference type="InterPro" id="IPR036291">
    <property type="entry name" value="NAD(P)-bd_dom_sf"/>
</dbReference>
<sequence>MTGLLSGKTVVISGVGTGLGREVALKAHQDGANVVLGARTRENLERLTTELDDTGGSAAWAVTDITDATACQRLVDTAVERFGAVDALVNVAAKEDVFGGIEGADLAQWQAMLNTNVVGTLQLVQAAVPELKKKGGSVVFIGSQSAFHPQLPQSAYATSKGALQNAMYQLAKELGPHKIRLNMVVPTWMYGPPIQLYIGLVAQQRGITQEEVLAELTAKFPLGEMPADEDVADAVVFFVSDRARMVTGQTLFVNGGEFFR</sequence>
<proteinExistence type="inferred from homology"/>
<dbReference type="InterPro" id="IPR002347">
    <property type="entry name" value="SDR_fam"/>
</dbReference>
<dbReference type="PRINTS" id="PR00081">
    <property type="entry name" value="GDHRDH"/>
</dbReference>
<name>A0A0U0YUS6_9MYCO</name>
<dbReference type="SMART" id="SM00822">
    <property type="entry name" value="PKS_KR"/>
    <property type="match status" value="1"/>
</dbReference>
<dbReference type="PANTHER" id="PTHR43943">
    <property type="entry name" value="DEHYDROGENASE/REDUCTASE (SDR FAMILY) MEMBER 4"/>
    <property type="match status" value="1"/>
</dbReference>
<dbReference type="GO" id="GO:0047936">
    <property type="term" value="F:glucose 1-dehydrogenase [NAD(P)+] activity"/>
    <property type="evidence" value="ECO:0007669"/>
    <property type="project" value="UniProtKB-EC"/>
</dbReference>
<feature type="domain" description="Ketoreductase" evidence="3">
    <location>
        <begin position="8"/>
        <end position="192"/>
    </location>
</feature>
<dbReference type="CDD" id="cd05233">
    <property type="entry name" value="SDR_c"/>
    <property type="match status" value="1"/>
</dbReference>
<dbReference type="Gene3D" id="3.40.50.720">
    <property type="entry name" value="NAD(P)-binding Rossmann-like Domain"/>
    <property type="match status" value="1"/>
</dbReference>
<dbReference type="SUPFAM" id="SSF51735">
    <property type="entry name" value="NAD(P)-binding Rossmann-fold domains"/>
    <property type="match status" value="1"/>
</dbReference>
<dbReference type="InterPro" id="IPR057326">
    <property type="entry name" value="KR_dom"/>
</dbReference>
<keyword evidence="2 4" id="KW-0560">Oxidoreductase</keyword>